<name>A0ABD0LH72_9CAEN</name>
<organism evidence="3 4">
    <name type="scientific">Batillaria attramentaria</name>
    <dbReference type="NCBI Taxonomy" id="370345"/>
    <lineage>
        <taxon>Eukaryota</taxon>
        <taxon>Metazoa</taxon>
        <taxon>Spiralia</taxon>
        <taxon>Lophotrochozoa</taxon>
        <taxon>Mollusca</taxon>
        <taxon>Gastropoda</taxon>
        <taxon>Caenogastropoda</taxon>
        <taxon>Sorbeoconcha</taxon>
        <taxon>Cerithioidea</taxon>
        <taxon>Batillariidae</taxon>
        <taxon>Batillaria</taxon>
    </lineage>
</organism>
<dbReference type="PANTHER" id="PTHR15907">
    <property type="entry name" value="DUF614 FAMILY PROTEIN-RELATED"/>
    <property type="match status" value="1"/>
</dbReference>
<sequence>MAEKPLLDPVGSDDDASFQAEPGTQMYASHVPPAYAPPMAPPPGAVGGPPGPMGGYVGGPMGPVGGAVGGPMGSGHPPPQPHANTTTVIINQPAPMSMSTGPRDWSSGMCSCCDDMGSCLLGTFCPCILASQVAGDMDESICVPCCVPGWLIVLRTKLRADNNITGTVMDDCCKVCCCGNCVLCQMARELKFIRMSYRPAF</sequence>
<feature type="region of interest" description="Disordered" evidence="2">
    <location>
        <begin position="1"/>
        <end position="47"/>
    </location>
</feature>
<dbReference type="NCBIfam" id="TIGR01571">
    <property type="entry name" value="A_thal_Cys_rich"/>
    <property type="match status" value="1"/>
</dbReference>
<dbReference type="AlphaFoldDB" id="A0ABD0LH72"/>
<feature type="compositionally biased region" description="Pro residues" evidence="2">
    <location>
        <begin position="34"/>
        <end position="47"/>
    </location>
</feature>
<keyword evidence="4" id="KW-1185">Reference proteome</keyword>
<protein>
    <submittedName>
        <fullName evidence="3">Uncharacterized protein</fullName>
    </submittedName>
</protein>
<dbReference type="Proteomes" id="UP001519460">
    <property type="component" value="Unassembled WGS sequence"/>
</dbReference>
<proteinExistence type="inferred from homology"/>
<accession>A0ABD0LH72</accession>
<evidence type="ECO:0000256" key="1">
    <source>
        <dbReference type="ARBA" id="ARBA00009024"/>
    </source>
</evidence>
<comment type="caution">
    <text evidence="3">The sequence shown here is derived from an EMBL/GenBank/DDBJ whole genome shotgun (WGS) entry which is preliminary data.</text>
</comment>
<dbReference type="Pfam" id="PF04749">
    <property type="entry name" value="PLAC8"/>
    <property type="match status" value="1"/>
</dbReference>
<reference evidence="3 4" key="1">
    <citation type="journal article" date="2023" name="Sci. Data">
        <title>Genome assembly of the Korean intertidal mud-creeper Batillaria attramentaria.</title>
        <authorList>
            <person name="Patra A.K."/>
            <person name="Ho P.T."/>
            <person name="Jun S."/>
            <person name="Lee S.J."/>
            <person name="Kim Y."/>
            <person name="Won Y.J."/>
        </authorList>
    </citation>
    <scope>NUCLEOTIDE SEQUENCE [LARGE SCALE GENOMIC DNA]</scope>
    <source>
        <strain evidence="3">Wonlab-2016</strain>
    </source>
</reference>
<dbReference type="EMBL" id="JACVVK020000049">
    <property type="protein sequence ID" value="KAK7498745.1"/>
    <property type="molecule type" value="Genomic_DNA"/>
</dbReference>
<evidence type="ECO:0000313" key="3">
    <source>
        <dbReference type="EMBL" id="KAK7498745.1"/>
    </source>
</evidence>
<comment type="similarity">
    <text evidence="1">Belongs to the cornifelin family.</text>
</comment>
<dbReference type="InterPro" id="IPR006461">
    <property type="entry name" value="PLAC_motif_containing"/>
</dbReference>
<evidence type="ECO:0000256" key="2">
    <source>
        <dbReference type="SAM" id="MobiDB-lite"/>
    </source>
</evidence>
<evidence type="ECO:0000313" key="4">
    <source>
        <dbReference type="Proteomes" id="UP001519460"/>
    </source>
</evidence>
<gene>
    <name evidence="3" type="ORF">BaRGS_00010122</name>
</gene>